<dbReference type="Proteomes" id="UP000325517">
    <property type="component" value="Chromosome"/>
</dbReference>
<proteinExistence type="predicted"/>
<accession>A0A5J6SJ68</accession>
<dbReference type="KEGG" id="psyo:PB01_01900"/>
<gene>
    <name evidence="1" type="ORF">PB01_01900</name>
</gene>
<dbReference type="EMBL" id="CP031223">
    <property type="protein sequence ID" value="QFF97659.1"/>
    <property type="molecule type" value="Genomic_DNA"/>
</dbReference>
<protein>
    <submittedName>
        <fullName evidence="1">Uncharacterized protein</fullName>
    </submittedName>
</protein>
<organism evidence="1 2">
    <name type="scientific">Psychrobacillus glaciei</name>
    <dbReference type="NCBI Taxonomy" id="2283160"/>
    <lineage>
        <taxon>Bacteria</taxon>
        <taxon>Bacillati</taxon>
        <taxon>Bacillota</taxon>
        <taxon>Bacilli</taxon>
        <taxon>Bacillales</taxon>
        <taxon>Bacillaceae</taxon>
        <taxon>Psychrobacillus</taxon>
    </lineage>
</organism>
<keyword evidence="2" id="KW-1185">Reference proteome</keyword>
<evidence type="ECO:0000313" key="2">
    <source>
        <dbReference type="Proteomes" id="UP000325517"/>
    </source>
</evidence>
<sequence length="59" mass="6508">MTLFSHFYSLALRNICNQTVNYLDKRNSDKGLGHLATLPGINSLPILLLLHAKIGASNK</sequence>
<evidence type="ECO:0000313" key="1">
    <source>
        <dbReference type="EMBL" id="QFF97659.1"/>
    </source>
</evidence>
<name>A0A5J6SJ68_9BACI</name>
<dbReference type="AlphaFoldDB" id="A0A5J6SJ68"/>
<reference evidence="1 2" key="1">
    <citation type="submission" date="2018-07" db="EMBL/GenBank/DDBJ databases">
        <title>Complete genome sequence of Psychrobacillus sp. PB01, isolated from iceberg, and comparative genome analysis of Psychrobacillus strains.</title>
        <authorList>
            <person name="Lee P.C."/>
        </authorList>
    </citation>
    <scope>NUCLEOTIDE SEQUENCE [LARGE SCALE GENOMIC DNA]</scope>
    <source>
        <strain evidence="1 2">PB01</strain>
    </source>
</reference>